<evidence type="ECO:0000313" key="2">
    <source>
        <dbReference type="EMBL" id="KAK4464425.1"/>
    </source>
</evidence>
<reference evidence="2" key="1">
    <citation type="journal article" date="2023" name="Mol. Phylogenet. Evol.">
        <title>Genome-scale phylogeny and comparative genomics of the fungal order Sordariales.</title>
        <authorList>
            <person name="Hensen N."/>
            <person name="Bonometti L."/>
            <person name="Westerberg I."/>
            <person name="Brannstrom I.O."/>
            <person name="Guillou S."/>
            <person name="Cros-Aarteil S."/>
            <person name="Calhoun S."/>
            <person name="Haridas S."/>
            <person name="Kuo A."/>
            <person name="Mondo S."/>
            <person name="Pangilinan J."/>
            <person name="Riley R."/>
            <person name="LaButti K."/>
            <person name="Andreopoulos B."/>
            <person name="Lipzen A."/>
            <person name="Chen C."/>
            <person name="Yan M."/>
            <person name="Daum C."/>
            <person name="Ng V."/>
            <person name="Clum A."/>
            <person name="Steindorff A."/>
            <person name="Ohm R.A."/>
            <person name="Martin F."/>
            <person name="Silar P."/>
            <person name="Natvig D.O."/>
            <person name="Lalanne C."/>
            <person name="Gautier V."/>
            <person name="Ament-Velasquez S.L."/>
            <person name="Kruys A."/>
            <person name="Hutchinson M.I."/>
            <person name="Powell A.J."/>
            <person name="Barry K."/>
            <person name="Miller A.N."/>
            <person name="Grigoriev I.V."/>
            <person name="Debuchy R."/>
            <person name="Gladieux P."/>
            <person name="Hiltunen Thoren M."/>
            <person name="Johannesson H."/>
        </authorList>
    </citation>
    <scope>NUCLEOTIDE SEQUENCE</scope>
    <source>
        <strain evidence="2">PSN324</strain>
    </source>
</reference>
<sequence length="524" mass="58704">MADQNQDPFELPAGLRKRFYEPLVLLYSLSKLLVRSQNSTRPPDLESADDKSPVKRFECFVNKLGQVCDSQRGGDTVTAFAILQTGSVEYRFASNNRDQQRLNETAVYVRGLLHILGEASREGALQAKENQDSELFSNLMRRIIEFNQPRISFYIRNQLLDHLDFCFAVCNELGQEDDLAMGADLEVLKHLAELAGEDGLSLTDFAIRTRELLRAISERYRQDRFRDYMSERTREDREVSIRTPWTELYHGVGRLESYSVAVKVFLRARNRWPQLFEDFQVAFIPSSGAGDTPSIRRSSKGIITRLTADRSLLEAFLAAPGHQDLIRELDGEIFARVKPRKFQPIVHAEVNLARDIIRDERHPQGGQSDRVRFFNEALFGRYIGCSKPTCQLCALYFQAPGGPDMRVRSGHENLYYNWRTPDIEPQDGAGAAAARNRVLEWMVSSIKERAVQTIRRMFTTTNLHDSNTTPSNPPTTDYQSAVNGHGGGGGGGAPLQVGAWDSLSAAMGQMSLGTIAGSQSGGSG</sequence>
<protein>
    <submittedName>
        <fullName evidence="2">Uncharacterized protein</fullName>
    </submittedName>
</protein>
<feature type="region of interest" description="Disordered" evidence="1">
    <location>
        <begin position="461"/>
        <end position="494"/>
    </location>
</feature>
<dbReference type="PANTHER" id="PTHR42037">
    <property type="match status" value="1"/>
</dbReference>
<feature type="compositionally biased region" description="Low complexity" evidence="1">
    <location>
        <begin position="466"/>
        <end position="476"/>
    </location>
</feature>
<dbReference type="EMBL" id="MU864948">
    <property type="protein sequence ID" value="KAK4464425.1"/>
    <property type="molecule type" value="Genomic_DNA"/>
</dbReference>
<gene>
    <name evidence="2" type="ORF">QBC42DRAFT_196849</name>
</gene>
<keyword evidence="3" id="KW-1185">Reference proteome</keyword>
<dbReference type="PANTHER" id="PTHR42037:SF1">
    <property type="match status" value="1"/>
</dbReference>
<evidence type="ECO:0000313" key="3">
    <source>
        <dbReference type="Proteomes" id="UP001321749"/>
    </source>
</evidence>
<proteinExistence type="predicted"/>
<feature type="compositionally biased region" description="Gly residues" evidence="1">
    <location>
        <begin position="484"/>
        <end position="493"/>
    </location>
</feature>
<dbReference type="Pfam" id="PF14441">
    <property type="entry name" value="OTT_1508_deam"/>
    <property type="match status" value="1"/>
</dbReference>
<reference evidence="2" key="2">
    <citation type="submission" date="2023-06" db="EMBL/GenBank/DDBJ databases">
        <authorList>
            <consortium name="Lawrence Berkeley National Laboratory"/>
            <person name="Mondo S.J."/>
            <person name="Hensen N."/>
            <person name="Bonometti L."/>
            <person name="Westerberg I."/>
            <person name="Brannstrom I.O."/>
            <person name="Guillou S."/>
            <person name="Cros-Aarteil S."/>
            <person name="Calhoun S."/>
            <person name="Haridas S."/>
            <person name="Kuo A."/>
            <person name="Pangilinan J."/>
            <person name="Riley R."/>
            <person name="Labutti K."/>
            <person name="Andreopoulos B."/>
            <person name="Lipzen A."/>
            <person name="Chen C."/>
            <person name="Yanf M."/>
            <person name="Daum C."/>
            <person name="Ng V."/>
            <person name="Clum A."/>
            <person name="Steindorff A."/>
            <person name="Ohm R."/>
            <person name="Martin F."/>
            <person name="Silar P."/>
            <person name="Natvig D."/>
            <person name="Lalanne C."/>
            <person name="Gautier V."/>
            <person name="Ament-Velasquez S.L."/>
            <person name="Kruys A."/>
            <person name="Hutchinson M.I."/>
            <person name="Powell A.J."/>
            <person name="Barry K."/>
            <person name="Miller A.N."/>
            <person name="Grigoriev I.V."/>
            <person name="Debuchy R."/>
            <person name="Gladieux P."/>
            <person name="Thoren M.H."/>
            <person name="Johannesson H."/>
        </authorList>
    </citation>
    <scope>NUCLEOTIDE SEQUENCE</scope>
    <source>
        <strain evidence="2">PSN324</strain>
    </source>
</reference>
<dbReference type="AlphaFoldDB" id="A0AAV9HU46"/>
<name>A0AAV9HU46_9PEZI</name>
<comment type="caution">
    <text evidence="2">The sequence shown here is derived from an EMBL/GenBank/DDBJ whole genome shotgun (WGS) entry which is preliminary data.</text>
</comment>
<accession>A0AAV9HU46</accession>
<dbReference type="InterPro" id="IPR027796">
    <property type="entry name" value="OTT_1508_deam-like"/>
</dbReference>
<evidence type="ECO:0000256" key="1">
    <source>
        <dbReference type="SAM" id="MobiDB-lite"/>
    </source>
</evidence>
<dbReference type="Proteomes" id="UP001321749">
    <property type="component" value="Unassembled WGS sequence"/>
</dbReference>
<organism evidence="2 3">
    <name type="scientific">Cladorrhinum samala</name>
    <dbReference type="NCBI Taxonomy" id="585594"/>
    <lineage>
        <taxon>Eukaryota</taxon>
        <taxon>Fungi</taxon>
        <taxon>Dikarya</taxon>
        <taxon>Ascomycota</taxon>
        <taxon>Pezizomycotina</taxon>
        <taxon>Sordariomycetes</taxon>
        <taxon>Sordariomycetidae</taxon>
        <taxon>Sordariales</taxon>
        <taxon>Podosporaceae</taxon>
        <taxon>Cladorrhinum</taxon>
    </lineage>
</organism>